<dbReference type="SMART" id="SM00320">
    <property type="entry name" value="WD40"/>
    <property type="match status" value="4"/>
</dbReference>
<keyword evidence="3" id="KW-1185">Reference proteome</keyword>
<accession>A0AA85K105</accession>
<dbReference type="InterPro" id="IPR036322">
    <property type="entry name" value="WD40_repeat_dom_sf"/>
</dbReference>
<evidence type="ECO:0000313" key="4">
    <source>
        <dbReference type="WBParaSite" id="TREG1_70420.1"/>
    </source>
</evidence>
<dbReference type="WBParaSite" id="TREG1_70420.1">
    <property type="protein sequence ID" value="TREG1_70420.1"/>
    <property type="gene ID" value="TREG1_70420"/>
</dbReference>
<name>A0AA85K105_TRIRE</name>
<organism evidence="3 4">
    <name type="scientific">Trichobilharzia regenti</name>
    <name type="common">Nasal bird schistosome</name>
    <dbReference type="NCBI Taxonomy" id="157069"/>
    <lineage>
        <taxon>Eukaryota</taxon>
        <taxon>Metazoa</taxon>
        <taxon>Spiralia</taxon>
        <taxon>Lophotrochozoa</taxon>
        <taxon>Platyhelminthes</taxon>
        <taxon>Trematoda</taxon>
        <taxon>Digenea</taxon>
        <taxon>Strigeidida</taxon>
        <taxon>Schistosomatoidea</taxon>
        <taxon>Schistosomatidae</taxon>
        <taxon>Trichobilharzia</taxon>
    </lineage>
</organism>
<dbReference type="PROSITE" id="PS50082">
    <property type="entry name" value="WD_REPEATS_2"/>
    <property type="match status" value="1"/>
</dbReference>
<dbReference type="InterPro" id="IPR015943">
    <property type="entry name" value="WD40/YVTN_repeat-like_dom_sf"/>
</dbReference>
<dbReference type="InterPro" id="IPR051983">
    <property type="entry name" value="WSB_SOCS-box_domain"/>
</dbReference>
<evidence type="ECO:0000256" key="2">
    <source>
        <dbReference type="PROSITE-ProRule" id="PRU00221"/>
    </source>
</evidence>
<evidence type="ECO:0000256" key="1">
    <source>
        <dbReference type="ARBA" id="ARBA00022786"/>
    </source>
</evidence>
<dbReference type="Pfam" id="PF00400">
    <property type="entry name" value="WD40"/>
    <property type="match status" value="2"/>
</dbReference>
<proteinExistence type="predicted"/>
<dbReference type="PANTHER" id="PTHR15622">
    <property type="entry name" value="WD40 REPEAT PROTEIN"/>
    <property type="match status" value="1"/>
</dbReference>
<dbReference type="PROSITE" id="PS50294">
    <property type="entry name" value="WD_REPEATS_REGION"/>
    <property type="match status" value="1"/>
</dbReference>
<keyword evidence="2" id="KW-0853">WD repeat</keyword>
<keyword evidence="1" id="KW-0833">Ubl conjugation pathway</keyword>
<dbReference type="Proteomes" id="UP000050795">
    <property type="component" value="Unassembled WGS sequence"/>
</dbReference>
<evidence type="ECO:0008006" key="5">
    <source>
        <dbReference type="Google" id="ProtNLM"/>
    </source>
</evidence>
<dbReference type="SUPFAM" id="SSF50978">
    <property type="entry name" value="WD40 repeat-like"/>
    <property type="match status" value="1"/>
</dbReference>
<dbReference type="InterPro" id="IPR001680">
    <property type="entry name" value="WD40_rpt"/>
</dbReference>
<sequence length="521" mass="58081">MVGSSFDGIPLRLTVAYQGIHQNNVTSCSFSKCGRFFAFVDEPRIVLGYWVNDLISTCLDENNFRASLSLHCHTSSLLSDEVASNGESINSDTNDTNTNWQSLTSELLSGDSSPVHMKPIFRIKTNGDVVCMTFAIGNSTFCRLPHRAHKRRSSVVRDSQVSLLLLGLASGVIEVYNVCGLISSSPHVPKYVLTDNCTLVYLLSVTVDGSLRVGSVHHGGEVRLWDLWDDGNMYGKLRHKFTIPTSCTATTNNQSPGEIQGEACTFAWHPHGKHIFLAGERGHAVVLEAESPFSRIAYIRSGHYHRISVANYSKDGSLLITASYDSCCAVWSVPEYQCLHRFWHMGREPSIPLRGGSNGHHIYGLVISPDDFYFVTICEDRCIRLWPLAPVNSPLKIYFELALQSHSGLKFRSLAFSSCGRLIAVTTNDHRVLLFTTPSELTRLSTQCLHTIRTKVIQKILDGLSGEEQQQQHNTVALYNNGNNCNNNISDDIYSTLFHNSISQIHLPYPVKKLILRNFIN</sequence>
<protein>
    <recommendedName>
        <fullName evidence="5">WD_REPEATS_REGION domain-containing protein</fullName>
    </recommendedName>
</protein>
<dbReference type="GO" id="GO:0000209">
    <property type="term" value="P:protein polyubiquitination"/>
    <property type="evidence" value="ECO:0007669"/>
    <property type="project" value="TreeGrafter"/>
</dbReference>
<evidence type="ECO:0000313" key="3">
    <source>
        <dbReference type="Proteomes" id="UP000050795"/>
    </source>
</evidence>
<dbReference type="Gene3D" id="2.130.10.10">
    <property type="entry name" value="YVTN repeat-like/Quinoprotein amine dehydrogenase"/>
    <property type="match status" value="2"/>
</dbReference>
<dbReference type="PANTHER" id="PTHR15622:SF2">
    <property type="entry name" value="U4_U6 SMALL NUCLEAR RIBONUCLEOPROTEIN PRP4"/>
    <property type="match status" value="1"/>
</dbReference>
<reference evidence="4" key="2">
    <citation type="submission" date="2023-11" db="UniProtKB">
        <authorList>
            <consortium name="WormBaseParasite"/>
        </authorList>
    </citation>
    <scope>IDENTIFICATION</scope>
</reference>
<reference evidence="3" key="1">
    <citation type="submission" date="2022-06" db="EMBL/GenBank/DDBJ databases">
        <authorList>
            <person name="Berger JAMES D."/>
            <person name="Berger JAMES D."/>
        </authorList>
    </citation>
    <scope>NUCLEOTIDE SEQUENCE [LARGE SCALE GENOMIC DNA]</scope>
</reference>
<dbReference type="AlphaFoldDB" id="A0AA85K105"/>
<feature type="repeat" description="WD" evidence="2">
    <location>
        <begin position="300"/>
        <end position="341"/>
    </location>
</feature>